<reference evidence="6 7" key="1">
    <citation type="submission" date="2019-04" db="EMBL/GenBank/DDBJ databases">
        <title>Lysinibacillus genome sequencing.</title>
        <authorList>
            <person name="Dunlap C."/>
        </authorList>
    </citation>
    <scope>NUCLEOTIDE SEQUENCE [LARGE SCALE GENOMIC DNA]</scope>
    <source>
        <strain evidence="6 7">CCTCC AB 2010389</strain>
    </source>
</reference>
<keyword evidence="7" id="KW-1185">Reference proteome</keyword>
<dbReference type="Pfam" id="PF17481">
    <property type="entry name" value="Phage_sheath_domII"/>
    <property type="match status" value="1"/>
</dbReference>
<protein>
    <submittedName>
        <fullName evidence="6">Phage tail protein</fullName>
    </submittedName>
</protein>
<dbReference type="InterPro" id="IPR035089">
    <property type="entry name" value="Phage_sheath_subtilisin"/>
</dbReference>
<dbReference type="RefSeq" id="WP_107896632.1">
    <property type="nucleotide sequence ID" value="NZ_PYWM01000022.1"/>
</dbReference>
<evidence type="ECO:0000259" key="4">
    <source>
        <dbReference type="Pfam" id="PF17482"/>
    </source>
</evidence>
<dbReference type="Pfam" id="PF17482">
    <property type="entry name" value="Phage_sheath_1C"/>
    <property type="match status" value="1"/>
</dbReference>
<dbReference type="Gene3D" id="3.30.360.90">
    <property type="match status" value="1"/>
</dbReference>
<sequence length="442" mass="48942">MALGGGFWLTQNKVLPGTYHNFISKPRAFINLSDRGYAALPIALDWGMDDEVMTVSKEDLQKDSLKIFGYEYTHPKLKGIRDLFKGALTVFFSKLNLGGAKGTNEFATAKYKGIRGNDITIVIQSNVDEPTKWDVKTLIAGTLIDEQNAISTAADLKPNDFVDFKKDATLAATAGTPLAGGDNGATALTAGTPHQLALDELEAYGFNTLGCLSEEPTIKSLYMEYTKRIRDEVGGKFQLIGHKLGKADHEGIIDVQNDAIGDDEEVFGAVYWVTGVQAGVAVNQSNTNRTYDGEHKLDMSETKTQPQLTILLNTGKYVFHRVGDDFNVLEDVNTFTSFRVDKNEDFSFNQTIRVLDQLAIDTAHLFNTRYLGKVPNDDDGRISLWNDIGKHRGEMQRIRAIQNYDKDKLFVGQGESKRAVVIQEEVINTLTMSQLYVTTTVA</sequence>
<dbReference type="Gene3D" id="2.60.40.4290">
    <property type="match status" value="1"/>
</dbReference>
<dbReference type="Pfam" id="PF04984">
    <property type="entry name" value="Phage_sheath_1"/>
    <property type="match status" value="1"/>
</dbReference>
<comment type="caution">
    <text evidence="6">The sequence shown here is derived from an EMBL/GenBank/DDBJ whole genome shotgun (WGS) entry which is preliminary data.</text>
</comment>
<accession>A0A4U2YZL3</accession>
<evidence type="ECO:0000256" key="1">
    <source>
        <dbReference type="ARBA" id="ARBA00008005"/>
    </source>
</evidence>
<evidence type="ECO:0000259" key="5">
    <source>
        <dbReference type="Pfam" id="PF22671"/>
    </source>
</evidence>
<dbReference type="Proteomes" id="UP000308744">
    <property type="component" value="Unassembled WGS sequence"/>
</dbReference>
<name>A0A4U2YZL3_9BACI</name>
<dbReference type="InterPro" id="IPR054564">
    <property type="entry name" value="Gp18_domIII_N"/>
</dbReference>
<dbReference type="EMBL" id="SZPU01000056">
    <property type="protein sequence ID" value="TKI66620.1"/>
    <property type="molecule type" value="Genomic_DNA"/>
</dbReference>
<evidence type="ECO:0000313" key="7">
    <source>
        <dbReference type="Proteomes" id="UP000308744"/>
    </source>
</evidence>
<dbReference type="Gene3D" id="3.30.1490.360">
    <property type="match status" value="1"/>
</dbReference>
<dbReference type="Gene3D" id="3.30.1370.220">
    <property type="match status" value="1"/>
</dbReference>
<feature type="domain" description="Phage tail sheath protein-like beta-sandwich" evidence="3">
    <location>
        <begin position="107"/>
        <end position="182"/>
    </location>
</feature>
<feature type="domain" description="Tail sheath protein C-terminal" evidence="4">
    <location>
        <begin position="341"/>
        <end position="441"/>
    </location>
</feature>
<organism evidence="6 7">
    <name type="scientific">Lysinibacillus mangiferihumi</name>
    <dbReference type="NCBI Taxonomy" id="1130819"/>
    <lineage>
        <taxon>Bacteria</taxon>
        <taxon>Bacillati</taxon>
        <taxon>Bacillota</taxon>
        <taxon>Bacilli</taxon>
        <taxon>Bacillales</taxon>
        <taxon>Bacillaceae</taxon>
        <taxon>Lysinibacillus</taxon>
    </lineage>
</organism>
<dbReference type="InterPro" id="IPR020287">
    <property type="entry name" value="Tail_sheath_C"/>
</dbReference>
<dbReference type="InterPro" id="IPR035326">
    <property type="entry name" value="Beta_sandwich_Seath"/>
</dbReference>
<comment type="similarity">
    <text evidence="1">Belongs to the myoviridae tail sheath protein family.</text>
</comment>
<dbReference type="AlphaFoldDB" id="A0A4U2YZL3"/>
<feature type="domain" description="Tail sheath protein Gp18-like" evidence="5">
    <location>
        <begin position="35"/>
        <end position="90"/>
    </location>
</feature>
<evidence type="ECO:0000259" key="2">
    <source>
        <dbReference type="Pfam" id="PF04984"/>
    </source>
</evidence>
<evidence type="ECO:0000259" key="3">
    <source>
        <dbReference type="Pfam" id="PF17481"/>
    </source>
</evidence>
<evidence type="ECO:0000313" key="6">
    <source>
        <dbReference type="EMBL" id="TKI66620.1"/>
    </source>
</evidence>
<gene>
    <name evidence="6" type="ORF">FC756_14430</name>
</gene>
<feature type="domain" description="Tail sheath protein subtilisin-like" evidence="2">
    <location>
        <begin position="194"/>
        <end position="334"/>
    </location>
</feature>
<dbReference type="Pfam" id="PF22671">
    <property type="entry name" value="Gp18_domIII_N"/>
    <property type="match status" value="1"/>
</dbReference>
<proteinExistence type="inferred from homology"/>
<dbReference type="Gene3D" id="3.40.50.11790">
    <property type="match status" value="1"/>
</dbReference>